<feature type="transmembrane region" description="Helical" evidence="6">
    <location>
        <begin position="157"/>
        <end position="179"/>
    </location>
</feature>
<gene>
    <name evidence="7" type="ORF">CANARDRAFT_176179</name>
</gene>
<keyword evidence="4 6" id="KW-1133">Transmembrane helix</keyword>
<feature type="transmembrane region" description="Helical" evidence="6">
    <location>
        <begin position="130"/>
        <end position="150"/>
    </location>
</feature>
<dbReference type="Pfam" id="PF00854">
    <property type="entry name" value="PTR2"/>
    <property type="match status" value="2"/>
</dbReference>
<name>A0A1E4T0E3_9ASCO</name>
<organism evidence="7 8">
    <name type="scientific">[Candida] arabinofermentans NRRL YB-2248</name>
    <dbReference type="NCBI Taxonomy" id="983967"/>
    <lineage>
        <taxon>Eukaryota</taxon>
        <taxon>Fungi</taxon>
        <taxon>Dikarya</taxon>
        <taxon>Ascomycota</taxon>
        <taxon>Saccharomycotina</taxon>
        <taxon>Pichiomycetes</taxon>
        <taxon>Pichiales</taxon>
        <taxon>Pichiaceae</taxon>
        <taxon>Ogataea</taxon>
        <taxon>Ogataea/Candida clade</taxon>
    </lineage>
</organism>
<dbReference type="OrthoDB" id="8904098at2759"/>
<dbReference type="Gene3D" id="1.20.1250.20">
    <property type="entry name" value="MFS general substrate transporter like domains"/>
    <property type="match status" value="1"/>
</dbReference>
<evidence type="ECO:0000256" key="2">
    <source>
        <dbReference type="ARBA" id="ARBA00005982"/>
    </source>
</evidence>
<dbReference type="SUPFAM" id="SSF103473">
    <property type="entry name" value="MFS general substrate transporter"/>
    <property type="match status" value="1"/>
</dbReference>
<dbReference type="InterPro" id="IPR000109">
    <property type="entry name" value="POT_fam"/>
</dbReference>
<dbReference type="InterPro" id="IPR036259">
    <property type="entry name" value="MFS_trans_sf"/>
</dbReference>
<comment type="similarity">
    <text evidence="2">Belongs to the major facilitator superfamily. Proton-dependent oligopeptide transporter (POT/PTR) (TC 2.A.17) family.</text>
</comment>
<evidence type="ECO:0000256" key="3">
    <source>
        <dbReference type="ARBA" id="ARBA00022692"/>
    </source>
</evidence>
<keyword evidence="8" id="KW-1185">Reference proteome</keyword>
<evidence type="ECO:0000256" key="1">
    <source>
        <dbReference type="ARBA" id="ARBA00004141"/>
    </source>
</evidence>
<feature type="transmembrane region" description="Helical" evidence="6">
    <location>
        <begin position="185"/>
        <end position="207"/>
    </location>
</feature>
<dbReference type="GO" id="GO:0016020">
    <property type="term" value="C:membrane"/>
    <property type="evidence" value="ECO:0007669"/>
    <property type="project" value="UniProtKB-SubCell"/>
</dbReference>
<dbReference type="EMBL" id="KV453853">
    <property type="protein sequence ID" value="ODV85223.1"/>
    <property type="molecule type" value="Genomic_DNA"/>
</dbReference>
<evidence type="ECO:0000256" key="5">
    <source>
        <dbReference type="ARBA" id="ARBA00023136"/>
    </source>
</evidence>
<feature type="transmembrane region" description="Helical" evidence="6">
    <location>
        <begin position="356"/>
        <end position="375"/>
    </location>
</feature>
<evidence type="ECO:0000313" key="7">
    <source>
        <dbReference type="EMBL" id="ODV85223.1"/>
    </source>
</evidence>
<feature type="transmembrane region" description="Helical" evidence="6">
    <location>
        <begin position="395"/>
        <end position="413"/>
    </location>
</feature>
<dbReference type="Proteomes" id="UP000094801">
    <property type="component" value="Unassembled WGS sequence"/>
</dbReference>
<comment type="subcellular location">
    <subcellularLocation>
        <location evidence="1">Membrane</location>
        <topology evidence="1">Multi-pass membrane protein</topology>
    </subcellularLocation>
</comment>
<evidence type="ECO:0000256" key="6">
    <source>
        <dbReference type="SAM" id="Phobius"/>
    </source>
</evidence>
<feature type="transmembrane region" description="Helical" evidence="6">
    <location>
        <begin position="535"/>
        <end position="558"/>
    </location>
</feature>
<feature type="transmembrane region" description="Helical" evidence="6">
    <location>
        <begin position="273"/>
        <end position="294"/>
    </location>
</feature>
<dbReference type="AlphaFoldDB" id="A0A1E4T0E3"/>
<keyword evidence="5 6" id="KW-0472">Membrane</keyword>
<protein>
    <recommendedName>
        <fullName evidence="9">Peptide transporter PTR2</fullName>
    </recommendedName>
</protein>
<evidence type="ECO:0000313" key="8">
    <source>
        <dbReference type="Proteomes" id="UP000094801"/>
    </source>
</evidence>
<evidence type="ECO:0008006" key="9">
    <source>
        <dbReference type="Google" id="ProtNLM"/>
    </source>
</evidence>
<feature type="transmembrane region" description="Helical" evidence="6">
    <location>
        <begin position="248"/>
        <end position="267"/>
    </location>
</feature>
<sequence>MVNFESDLQDTHSQSLRYSSDIELNNSLDDNLDEPTDYLLSPTNSNNTSTIDKSLYETLRVVPGKIPLIAYTICLVEFAERASYYGLTGCLTNFIARKLPAGSVTGAVIDSSNVNESAGALGLGLPLASFLTQMLSFLAYLSPLLGGYLADTKYGKFQSIVIGAWVGGFGHFLLFFAALPRIIEIVWLSLSLTVISIVTISMSAGFIKPALLPLLMDQYEHKKDYLKRLDTGELVIVQYKSTLERMSLIFYFFINCGCFVSLFAALFERAYGFWVVFFFTGVLYSCLPILLIYLKPRLKLIPPSGTSVYDEIAPLVKDLFQPGWFRRYRIDQFWSITQTAKSSISLEDLRRTCENCLIFLFFIPFNLNDGSIASIQITQSGTMETKGIPNDIFQSFNPLAILIFIPFQDYLLYPFLRKHKIEFPVVYRIAVGFVIAAVGSLIGALLQYLIYTTSPCGWNGATECETVAPISAWWCSWMFSLQAIGECFSIVTCYEIAYSRSGEGMKGMVVALFLCCTAVSALIGELISFVARDPYLFAIFLSCGLGGIFFTIVFLYTVKDMEE</sequence>
<feature type="transmembrane region" description="Helical" evidence="6">
    <location>
        <begin position="425"/>
        <end position="451"/>
    </location>
</feature>
<accession>A0A1E4T0E3</accession>
<reference evidence="8" key="1">
    <citation type="submission" date="2016-04" db="EMBL/GenBank/DDBJ databases">
        <title>Comparative genomics of biotechnologically important yeasts.</title>
        <authorList>
            <consortium name="DOE Joint Genome Institute"/>
            <person name="Riley R."/>
            <person name="Haridas S."/>
            <person name="Wolfe K.H."/>
            <person name="Lopes M.R."/>
            <person name="Hittinger C.T."/>
            <person name="Goker M."/>
            <person name="Salamov A."/>
            <person name="Wisecaver J."/>
            <person name="Long T.M."/>
            <person name="Aerts A.L."/>
            <person name="Barry K."/>
            <person name="Choi C."/>
            <person name="Clum A."/>
            <person name="Coughlan A.Y."/>
            <person name="Deshpande S."/>
            <person name="Douglass A.P."/>
            <person name="Hanson S.J."/>
            <person name="Klenk H.-P."/>
            <person name="Labutti K."/>
            <person name="Lapidus A."/>
            <person name="Lindquist E."/>
            <person name="Lipzen A."/>
            <person name="Meier-Kolthoff J.P."/>
            <person name="Ohm R.A."/>
            <person name="Otillar R.P."/>
            <person name="Pangilinan J."/>
            <person name="Peng Y."/>
            <person name="Rokas A."/>
            <person name="Rosa C.A."/>
            <person name="Scheuner C."/>
            <person name="Sibirny A.A."/>
            <person name="Slot J.C."/>
            <person name="Stielow J.B."/>
            <person name="Sun H."/>
            <person name="Kurtzman C.P."/>
            <person name="Blackwell M."/>
            <person name="Grigoriev I.V."/>
            <person name="Jeffries T.W."/>
        </authorList>
    </citation>
    <scope>NUCLEOTIDE SEQUENCE [LARGE SCALE GENOMIC DNA]</scope>
    <source>
        <strain evidence="8">NRRL YB-2248</strain>
    </source>
</reference>
<evidence type="ECO:0000256" key="4">
    <source>
        <dbReference type="ARBA" id="ARBA00022989"/>
    </source>
</evidence>
<feature type="transmembrane region" description="Helical" evidence="6">
    <location>
        <begin position="509"/>
        <end position="529"/>
    </location>
</feature>
<dbReference type="PANTHER" id="PTHR11654">
    <property type="entry name" value="OLIGOPEPTIDE TRANSPORTER-RELATED"/>
    <property type="match status" value="1"/>
</dbReference>
<proteinExistence type="inferred from homology"/>
<dbReference type="GO" id="GO:0022857">
    <property type="term" value="F:transmembrane transporter activity"/>
    <property type="evidence" value="ECO:0007669"/>
    <property type="project" value="InterPro"/>
</dbReference>
<keyword evidence="3 6" id="KW-0812">Transmembrane</keyword>